<name>A0AAP3GWA6_9LACO</name>
<protein>
    <submittedName>
        <fullName evidence="1">Uncharacterized protein</fullName>
    </submittedName>
</protein>
<dbReference type="EMBL" id="JAKHLF010000001">
    <property type="protein sequence ID" value="MCZ3844128.1"/>
    <property type="molecule type" value="Genomic_DNA"/>
</dbReference>
<evidence type="ECO:0000313" key="1">
    <source>
        <dbReference type="EMBL" id="MCZ3844128.1"/>
    </source>
</evidence>
<organism evidence="1 2">
    <name type="scientific">Lactobacillus mulieris</name>
    <dbReference type="NCBI Taxonomy" id="2508708"/>
    <lineage>
        <taxon>Bacteria</taxon>
        <taxon>Bacillati</taxon>
        <taxon>Bacillota</taxon>
        <taxon>Bacilli</taxon>
        <taxon>Lactobacillales</taxon>
        <taxon>Lactobacillaceae</taxon>
        <taxon>Lactobacillus</taxon>
    </lineage>
</organism>
<sequence length="158" mass="18293">MDGTLIVLNNKSKIYCTASYGSLGLSNNRFIEVKKFDAQRYWQDIYIAPNNKFEYITINTDKIMFLKSVEYFASKVSTPTYKMQKQKLNSIPPALFLDKYVLGKIEKDGDVMLKRNAYDTSGNTIATFSSEGMISIKNKNIIDMTRIRVDEYGNRYWD</sequence>
<gene>
    <name evidence="1" type="ORF">L2422_01135</name>
</gene>
<accession>A0AAP3GWA6</accession>
<proteinExistence type="predicted"/>
<evidence type="ECO:0000313" key="2">
    <source>
        <dbReference type="Proteomes" id="UP001213015"/>
    </source>
</evidence>
<comment type="caution">
    <text evidence="1">The sequence shown here is derived from an EMBL/GenBank/DDBJ whole genome shotgun (WGS) entry which is preliminary data.</text>
</comment>
<dbReference type="RefSeq" id="WP_269255543.1">
    <property type="nucleotide sequence ID" value="NZ_JAKHKO010000001.1"/>
</dbReference>
<dbReference type="Proteomes" id="UP001213015">
    <property type="component" value="Unassembled WGS sequence"/>
</dbReference>
<reference evidence="1" key="1">
    <citation type="submission" date="2022-01" db="EMBL/GenBank/DDBJ databases">
        <title>VMRC isolate genome collection.</title>
        <authorList>
            <person name="France M."/>
            <person name="Rutt L."/>
            <person name="Humphrys M."/>
            <person name="Ravel J."/>
        </authorList>
    </citation>
    <scope>NUCLEOTIDE SEQUENCE</scope>
    <source>
        <strain evidence="1">C0127B5</strain>
    </source>
</reference>
<dbReference type="AlphaFoldDB" id="A0AAP3GWA6"/>